<evidence type="ECO:0000256" key="2">
    <source>
        <dbReference type="SAM" id="MobiDB-lite"/>
    </source>
</evidence>
<evidence type="ECO:0000313" key="4">
    <source>
        <dbReference type="EMBL" id="CAG6595303.1"/>
    </source>
</evidence>
<feature type="domain" description="ZAD" evidence="3">
    <location>
        <begin position="6"/>
        <end position="78"/>
    </location>
</feature>
<proteinExistence type="predicted"/>
<dbReference type="SMART" id="SM00868">
    <property type="entry name" value="zf-AD"/>
    <property type="match status" value="1"/>
</dbReference>
<keyword evidence="1" id="KW-0863">Zinc-finger</keyword>
<evidence type="ECO:0000256" key="1">
    <source>
        <dbReference type="PROSITE-ProRule" id="PRU01263"/>
    </source>
</evidence>
<dbReference type="Pfam" id="PF07776">
    <property type="entry name" value="zf-AD"/>
    <property type="match status" value="1"/>
</dbReference>
<keyword evidence="1" id="KW-0862">Zinc</keyword>
<keyword evidence="1" id="KW-0479">Metal-binding</keyword>
<dbReference type="PROSITE" id="PS51915">
    <property type="entry name" value="ZAD"/>
    <property type="match status" value="1"/>
</dbReference>
<protein>
    <submittedName>
        <fullName evidence="4">(northern house mosquito) hypothetical protein</fullName>
    </submittedName>
</protein>
<dbReference type="GO" id="GO:0008270">
    <property type="term" value="F:zinc ion binding"/>
    <property type="evidence" value="ECO:0007669"/>
    <property type="project" value="UniProtKB-UniRule"/>
</dbReference>
<accession>A0A8D8KSF1</accession>
<dbReference type="EMBL" id="HBUE01228074">
    <property type="protein sequence ID" value="CAG6543181.1"/>
    <property type="molecule type" value="Transcribed_RNA"/>
</dbReference>
<sequence length="190" mass="21357">MDLFANHCRLCRTENGPTSGWPQLTQSCNEKILACTGVQIRADDGLPQRICQRCEASLDQADTFRLQCRETDAWWRFNFGEGVVQPAPIASIYVKPEVVEEADGGEDQPIRVETVLKEEPVKFEDSDYEPAKEEPSSDESEEDCSKKKKPKTKAKKEGSDGLPVQRMFQAISSKECVRRARGASQWSPES</sequence>
<dbReference type="Gene3D" id="3.40.1800.20">
    <property type="match status" value="1"/>
</dbReference>
<name>A0A8D8KSF1_CULPI</name>
<dbReference type="GO" id="GO:0005634">
    <property type="term" value="C:nucleus"/>
    <property type="evidence" value="ECO:0007669"/>
    <property type="project" value="InterPro"/>
</dbReference>
<reference evidence="4" key="1">
    <citation type="submission" date="2021-05" db="EMBL/GenBank/DDBJ databases">
        <authorList>
            <person name="Alioto T."/>
            <person name="Alioto T."/>
            <person name="Gomez Garrido J."/>
        </authorList>
    </citation>
    <scope>NUCLEOTIDE SEQUENCE</scope>
</reference>
<dbReference type="EMBL" id="HBUE01334826">
    <property type="protein sequence ID" value="CAG6595303.1"/>
    <property type="molecule type" value="Transcribed_RNA"/>
</dbReference>
<feature type="binding site" evidence="1">
    <location>
        <position position="51"/>
    </location>
    <ligand>
        <name>Zn(2+)</name>
        <dbReference type="ChEBI" id="CHEBI:29105"/>
    </ligand>
</feature>
<feature type="compositionally biased region" description="Basic and acidic residues" evidence="2">
    <location>
        <begin position="108"/>
        <end position="135"/>
    </location>
</feature>
<dbReference type="InterPro" id="IPR012934">
    <property type="entry name" value="Znf_AD"/>
</dbReference>
<dbReference type="SUPFAM" id="SSF57716">
    <property type="entry name" value="Glucocorticoid receptor-like (DNA-binding domain)"/>
    <property type="match status" value="1"/>
</dbReference>
<feature type="region of interest" description="Disordered" evidence="2">
    <location>
        <begin position="100"/>
        <end position="168"/>
    </location>
</feature>
<feature type="binding site" evidence="1">
    <location>
        <position position="54"/>
    </location>
    <ligand>
        <name>Zn(2+)</name>
        <dbReference type="ChEBI" id="CHEBI:29105"/>
    </ligand>
</feature>
<dbReference type="AlphaFoldDB" id="A0A8D8KSF1"/>
<evidence type="ECO:0000259" key="3">
    <source>
        <dbReference type="PROSITE" id="PS51915"/>
    </source>
</evidence>
<organism evidence="4">
    <name type="scientific">Culex pipiens</name>
    <name type="common">House mosquito</name>
    <dbReference type="NCBI Taxonomy" id="7175"/>
    <lineage>
        <taxon>Eukaryota</taxon>
        <taxon>Metazoa</taxon>
        <taxon>Ecdysozoa</taxon>
        <taxon>Arthropoda</taxon>
        <taxon>Hexapoda</taxon>
        <taxon>Insecta</taxon>
        <taxon>Pterygota</taxon>
        <taxon>Neoptera</taxon>
        <taxon>Endopterygota</taxon>
        <taxon>Diptera</taxon>
        <taxon>Nematocera</taxon>
        <taxon>Culicoidea</taxon>
        <taxon>Culicidae</taxon>
        <taxon>Culicinae</taxon>
        <taxon>Culicini</taxon>
        <taxon>Culex</taxon>
        <taxon>Culex</taxon>
    </lineage>
</organism>
<feature type="binding site" evidence="1">
    <location>
        <position position="11"/>
    </location>
    <ligand>
        <name>Zn(2+)</name>
        <dbReference type="ChEBI" id="CHEBI:29105"/>
    </ligand>
</feature>
<feature type="binding site" evidence="1">
    <location>
        <position position="8"/>
    </location>
    <ligand>
        <name>Zn(2+)</name>
        <dbReference type="ChEBI" id="CHEBI:29105"/>
    </ligand>
</feature>